<comment type="similarity">
    <text evidence="1 9">Belongs to the endoribonuclease YbeY family.</text>
</comment>
<keyword evidence="9" id="KW-0963">Cytoplasm</keyword>
<dbReference type="GO" id="GO:0004222">
    <property type="term" value="F:metalloendopeptidase activity"/>
    <property type="evidence" value="ECO:0007669"/>
    <property type="project" value="InterPro"/>
</dbReference>
<keyword evidence="3 9" id="KW-0698">rRNA processing</keyword>
<evidence type="ECO:0000256" key="4">
    <source>
        <dbReference type="ARBA" id="ARBA00022722"/>
    </source>
</evidence>
<keyword evidence="8 9" id="KW-0862">Zinc</keyword>
<evidence type="ECO:0000256" key="5">
    <source>
        <dbReference type="ARBA" id="ARBA00022723"/>
    </source>
</evidence>
<organism evidence="10 11">
    <name type="scientific">Spiroplasma corruscae</name>
    <dbReference type="NCBI Taxonomy" id="216934"/>
    <lineage>
        <taxon>Bacteria</taxon>
        <taxon>Bacillati</taxon>
        <taxon>Mycoplasmatota</taxon>
        <taxon>Mollicutes</taxon>
        <taxon>Entomoplasmatales</taxon>
        <taxon>Spiroplasmataceae</taxon>
        <taxon>Spiroplasma</taxon>
    </lineage>
</organism>
<keyword evidence="2 9" id="KW-0690">Ribosome biogenesis</keyword>
<dbReference type="InterPro" id="IPR002036">
    <property type="entry name" value="YbeY"/>
</dbReference>
<dbReference type="RefSeq" id="WP_094048422.1">
    <property type="nucleotide sequence ID" value="NZ_CP022535.1"/>
</dbReference>
<dbReference type="PANTHER" id="PTHR46986:SF1">
    <property type="entry name" value="ENDORIBONUCLEASE YBEY, CHLOROPLASTIC"/>
    <property type="match status" value="1"/>
</dbReference>
<keyword evidence="4 9" id="KW-0540">Nuclease</keyword>
<proteinExistence type="inferred from homology"/>
<reference evidence="10 11" key="1">
    <citation type="submission" date="2017-07" db="EMBL/GenBank/DDBJ databases">
        <title>Complete genome sequence of Spiroplasma corruscae EC-1 (DSM 19793).</title>
        <authorList>
            <person name="Tsai Y.-M."/>
            <person name="Lo W.-S."/>
            <person name="Kuo C.-H."/>
        </authorList>
    </citation>
    <scope>NUCLEOTIDE SEQUENCE [LARGE SCALE GENOMIC DNA]</scope>
    <source>
        <strain evidence="10 11">EC-1</strain>
    </source>
</reference>
<comment type="function">
    <text evidence="9">Single strand-specific metallo-endoribonuclease involved in late-stage 70S ribosome quality control and in maturation of the 3' terminus of the 16S rRNA.</text>
</comment>
<dbReference type="PANTHER" id="PTHR46986">
    <property type="entry name" value="ENDORIBONUCLEASE YBEY, CHLOROPLASTIC"/>
    <property type="match status" value="1"/>
</dbReference>
<dbReference type="GO" id="GO:0004521">
    <property type="term" value="F:RNA endonuclease activity"/>
    <property type="evidence" value="ECO:0007669"/>
    <property type="project" value="UniProtKB-UniRule"/>
</dbReference>
<dbReference type="EMBL" id="CP022535">
    <property type="protein sequence ID" value="ASP28044.1"/>
    <property type="molecule type" value="Genomic_DNA"/>
</dbReference>
<dbReference type="Gene3D" id="3.40.390.30">
    <property type="entry name" value="Metalloproteases ('zincins'), catalytic domain"/>
    <property type="match status" value="1"/>
</dbReference>
<keyword evidence="7 9" id="KW-0378">Hydrolase</keyword>
<dbReference type="HAMAP" id="MF_00009">
    <property type="entry name" value="Endoribonucl_YbeY"/>
    <property type="match status" value="1"/>
</dbReference>
<dbReference type="NCBIfam" id="TIGR00043">
    <property type="entry name" value="rRNA maturation RNase YbeY"/>
    <property type="match status" value="1"/>
</dbReference>
<dbReference type="GO" id="GO:0005737">
    <property type="term" value="C:cytoplasm"/>
    <property type="evidence" value="ECO:0007669"/>
    <property type="project" value="UniProtKB-SubCell"/>
</dbReference>
<evidence type="ECO:0000256" key="9">
    <source>
        <dbReference type="HAMAP-Rule" id="MF_00009"/>
    </source>
</evidence>
<name>A0A222EP17_9MOLU</name>
<evidence type="ECO:0000256" key="2">
    <source>
        <dbReference type="ARBA" id="ARBA00022517"/>
    </source>
</evidence>
<evidence type="ECO:0000256" key="3">
    <source>
        <dbReference type="ARBA" id="ARBA00022552"/>
    </source>
</evidence>
<dbReference type="KEGG" id="scou:SCORR_v1c02700"/>
<evidence type="ECO:0000313" key="10">
    <source>
        <dbReference type="EMBL" id="ASP28044.1"/>
    </source>
</evidence>
<accession>A0A222EP17</accession>
<keyword evidence="11" id="KW-1185">Reference proteome</keyword>
<evidence type="ECO:0000313" key="11">
    <source>
        <dbReference type="Proteomes" id="UP000203229"/>
    </source>
</evidence>
<keyword evidence="5 9" id="KW-0479">Metal-binding</keyword>
<dbReference type="SUPFAM" id="SSF55486">
    <property type="entry name" value="Metalloproteases ('zincins'), catalytic domain"/>
    <property type="match status" value="1"/>
</dbReference>
<evidence type="ECO:0000256" key="7">
    <source>
        <dbReference type="ARBA" id="ARBA00022801"/>
    </source>
</evidence>
<dbReference type="InterPro" id="IPR023091">
    <property type="entry name" value="MetalPrtase_cat_dom_sf_prd"/>
</dbReference>
<dbReference type="PROSITE" id="PS01306">
    <property type="entry name" value="UPF0054"/>
    <property type="match status" value="1"/>
</dbReference>
<keyword evidence="6 9" id="KW-0255">Endonuclease</keyword>
<evidence type="ECO:0000256" key="6">
    <source>
        <dbReference type="ARBA" id="ARBA00022759"/>
    </source>
</evidence>
<evidence type="ECO:0000256" key="1">
    <source>
        <dbReference type="ARBA" id="ARBA00010875"/>
    </source>
</evidence>
<protein>
    <recommendedName>
        <fullName evidence="9">Endoribonuclease YbeY</fullName>
        <ecNumber evidence="9">3.1.-.-</ecNumber>
    </recommendedName>
</protein>
<feature type="binding site" evidence="9">
    <location>
        <position position="129"/>
    </location>
    <ligand>
        <name>Zn(2+)</name>
        <dbReference type="ChEBI" id="CHEBI:29105"/>
        <note>catalytic</note>
    </ligand>
</feature>
<dbReference type="AlphaFoldDB" id="A0A222EP17"/>
<dbReference type="InterPro" id="IPR020549">
    <property type="entry name" value="YbeY_CS"/>
</dbReference>
<comment type="subcellular location">
    <subcellularLocation>
        <location evidence="9">Cytoplasm</location>
    </subcellularLocation>
</comment>
<sequence>MKDKIYFVYEVDLAKLKSYEKVLYKLLKFTKKYLNINKRLSFSLNYIKDEKSVYLNKTYRNKDYIGDVLSFPIDDEYNIYSQLKYKEIGDIFIAPHEAKRKSLKQKNSFKTEISWLFVHGLLHILGFDHQVNEEANVMFKLTDDILSKIKVNYSYN</sequence>
<gene>
    <name evidence="9 10" type="primary">ybeY</name>
    <name evidence="10" type="ORF">SCORR_v1c02700</name>
</gene>
<dbReference type="Pfam" id="PF02130">
    <property type="entry name" value="YbeY"/>
    <property type="match status" value="1"/>
</dbReference>
<dbReference type="EC" id="3.1.-.-" evidence="9"/>
<feature type="binding site" evidence="9">
    <location>
        <position position="123"/>
    </location>
    <ligand>
        <name>Zn(2+)</name>
        <dbReference type="ChEBI" id="CHEBI:29105"/>
        <note>catalytic</note>
    </ligand>
</feature>
<dbReference type="GO" id="GO:0006364">
    <property type="term" value="P:rRNA processing"/>
    <property type="evidence" value="ECO:0007669"/>
    <property type="project" value="UniProtKB-UniRule"/>
</dbReference>
<dbReference type="GO" id="GO:0008270">
    <property type="term" value="F:zinc ion binding"/>
    <property type="evidence" value="ECO:0007669"/>
    <property type="project" value="UniProtKB-UniRule"/>
</dbReference>
<dbReference type="Proteomes" id="UP000203229">
    <property type="component" value="Chromosome"/>
</dbReference>
<dbReference type="OrthoDB" id="9807740at2"/>
<comment type="cofactor">
    <cofactor evidence="9">
        <name>Zn(2+)</name>
        <dbReference type="ChEBI" id="CHEBI:29105"/>
    </cofactor>
    <text evidence="9">Binds 1 zinc ion.</text>
</comment>
<evidence type="ECO:0000256" key="8">
    <source>
        <dbReference type="ARBA" id="ARBA00022833"/>
    </source>
</evidence>
<feature type="binding site" evidence="9">
    <location>
        <position position="119"/>
    </location>
    <ligand>
        <name>Zn(2+)</name>
        <dbReference type="ChEBI" id="CHEBI:29105"/>
        <note>catalytic</note>
    </ligand>
</feature>